<proteinExistence type="predicted"/>
<dbReference type="OrthoDB" id="10390011at2759"/>
<evidence type="ECO:0000313" key="2">
    <source>
        <dbReference type="Proteomes" id="UP000754883"/>
    </source>
</evidence>
<reference evidence="1" key="1">
    <citation type="submission" date="2021-10" db="EMBL/GenBank/DDBJ databases">
        <authorList>
            <person name="Piombo E."/>
        </authorList>
    </citation>
    <scope>NUCLEOTIDE SEQUENCE</scope>
</reference>
<sequence length="97" mass="10911">MARRVPQLFIVQDDDFDGLTDDDGENSSLISAGGYLADRARIQFHRTQDPECHMCPEIEACQGRFGELNPTFSSALTSSSITKTSGRLFMFVFEVEW</sequence>
<protein>
    <submittedName>
        <fullName evidence="1">Uncharacterized protein</fullName>
    </submittedName>
</protein>
<evidence type="ECO:0000313" key="1">
    <source>
        <dbReference type="EMBL" id="CAH0001037.1"/>
    </source>
</evidence>
<organism evidence="1 2">
    <name type="scientific">Clonostachys byssicola</name>
    <dbReference type="NCBI Taxonomy" id="160290"/>
    <lineage>
        <taxon>Eukaryota</taxon>
        <taxon>Fungi</taxon>
        <taxon>Dikarya</taxon>
        <taxon>Ascomycota</taxon>
        <taxon>Pezizomycotina</taxon>
        <taxon>Sordariomycetes</taxon>
        <taxon>Hypocreomycetidae</taxon>
        <taxon>Hypocreales</taxon>
        <taxon>Bionectriaceae</taxon>
        <taxon>Clonostachys</taxon>
    </lineage>
</organism>
<dbReference type="Proteomes" id="UP000754883">
    <property type="component" value="Unassembled WGS sequence"/>
</dbReference>
<dbReference type="EMBL" id="CABFNO020001560">
    <property type="protein sequence ID" value="CAH0001037.1"/>
    <property type="molecule type" value="Genomic_DNA"/>
</dbReference>
<comment type="caution">
    <text evidence="1">The sequence shown here is derived from an EMBL/GenBank/DDBJ whole genome shotgun (WGS) entry which is preliminary data.</text>
</comment>
<gene>
    <name evidence="1" type="ORF">CBYS24578_00001252</name>
</gene>
<keyword evidence="2" id="KW-1185">Reference proteome</keyword>
<name>A0A9N9UVU1_9HYPO</name>
<dbReference type="AlphaFoldDB" id="A0A9N9UVU1"/>
<accession>A0A9N9UVU1</accession>